<reference evidence="2 3" key="1">
    <citation type="submission" date="2019-07" db="EMBL/GenBank/DDBJ databases">
        <title>Insights of Desulfuromonas acetexigens electromicrobiology.</title>
        <authorList>
            <person name="Katuri K."/>
            <person name="Sapireddy V."/>
            <person name="Shaw D.R."/>
            <person name="Saikaly P."/>
        </authorList>
    </citation>
    <scope>NUCLEOTIDE SEQUENCE [LARGE SCALE GENOMIC DNA]</scope>
    <source>
        <strain evidence="2 3">2873</strain>
    </source>
</reference>
<organism evidence="2 3">
    <name type="scientific">Trichloromonas acetexigens</name>
    <dbReference type="NCBI Taxonomy" id="38815"/>
    <lineage>
        <taxon>Bacteria</taxon>
        <taxon>Pseudomonadati</taxon>
        <taxon>Thermodesulfobacteriota</taxon>
        <taxon>Desulfuromonadia</taxon>
        <taxon>Desulfuromonadales</taxon>
        <taxon>Trichloromonadaceae</taxon>
        <taxon>Trichloromonas</taxon>
    </lineage>
</organism>
<dbReference type="NCBIfam" id="TIGR02914">
    <property type="entry name" value="EpsI_fam"/>
    <property type="match status" value="1"/>
</dbReference>
<dbReference type="Pfam" id="PF11984">
    <property type="entry name" value="DUF3485"/>
    <property type="match status" value="1"/>
</dbReference>
<dbReference type="InterPro" id="IPR014263">
    <property type="entry name" value="Methanolan_biosynth_EpsI"/>
</dbReference>
<keyword evidence="3" id="KW-1185">Reference proteome</keyword>
<comment type="caution">
    <text evidence="2">The sequence shown here is derived from an EMBL/GenBank/DDBJ whole genome shotgun (WGS) entry which is preliminary data.</text>
</comment>
<accession>A0A550JJJ9</accession>
<feature type="domain" description="Methanolan biosynthesis EpsI" evidence="1">
    <location>
        <begin position="8"/>
        <end position="204"/>
    </location>
</feature>
<dbReference type="OrthoDB" id="9797363at2"/>
<dbReference type="Proteomes" id="UP000317155">
    <property type="component" value="Unassembled WGS sequence"/>
</dbReference>
<dbReference type="EMBL" id="VJVV01000002">
    <property type="protein sequence ID" value="TRO83387.1"/>
    <property type="molecule type" value="Genomic_DNA"/>
</dbReference>
<evidence type="ECO:0000313" key="3">
    <source>
        <dbReference type="Proteomes" id="UP000317155"/>
    </source>
</evidence>
<evidence type="ECO:0000313" key="2">
    <source>
        <dbReference type="EMBL" id="TRO83387.1"/>
    </source>
</evidence>
<dbReference type="AlphaFoldDB" id="A0A550JJJ9"/>
<proteinExistence type="predicted"/>
<sequence length="209" mass="23907">MNKMRFFVVYLLLIMAALFVAFHEDVEVPVARPLDEIPLRLDGWTKTEETRFSEAVLEQLRPTDYLYRVYADDARRSVALYLGYHGGGPESGPIHSPKHCLPGSGWQNVSEQSKTLTIGDDEVRLVEAVYQNGGQRELFLYWFQVKGATLTNEYALKLAEITNSILHNRRDSTFVRISVPYREGDLGALEVGERFVRDFYPHIKAVLPQ</sequence>
<evidence type="ECO:0000259" key="1">
    <source>
        <dbReference type="Pfam" id="PF11984"/>
    </source>
</evidence>
<name>A0A550JJJ9_9BACT</name>
<gene>
    <name evidence="2" type="primary">epsI</name>
    <name evidence="2" type="ORF">FL622_04690</name>
</gene>
<protein>
    <submittedName>
        <fullName evidence="2">EpsI family protein</fullName>
    </submittedName>
</protein>
<dbReference type="RefSeq" id="WP_092056350.1">
    <property type="nucleotide sequence ID" value="NZ_FOJJ01000012.1"/>
</dbReference>